<reference evidence="1 2" key="1">
    <citation type="submission" date="2023-11" db="EMBL/GenBank/DDBJ databases">
        <title>Actinomadura monticuli sp. nov., isolated from volcanic ash.</title>
        <authorList>
            <person name="Lee S.D."/>
            <person name="Yang H."/>
            <person name="Kim I.S."/>
        </authorList>
    </citation>
    <scope>NUCLEOTIDE SEQUENCE [LARGE SCALE GENOMIC DNA]</scope>
    <source>
        <strain evidence="1 2">DLS-62</strain>
    </source>
</reference>
<evidence type="ECO:0000313" key="2">
    <source>
        <dbReference type="Proteomes" id="UP001569963"/>
    </source>
</evidence>
<dbReference type="Proteomes" id="UP001569963">
    <property type="component" value="Unassembled WGS sequence"/>
</dbReference>
<dbReference type="Gene3D" id="3.30.530.20">
    <property type="match status" value="1"/>
</dbReference>
<dbReference type="CDD" id="cd07812">
    <property type="entry name" value="SRPBCC"/>
    <property type="match status" value="1"/>
</dbReference>
<proteinExistence type="predicted"/>
<evidence type="ECO:0000313" key="1">
    <source>
        <dbReference type="EMBL" id="MFA1542434.1"/>
    </source>
</evidence>
<protein>
    <submittedName>
        <fullName evidence="1">SRPBCC family protein</fullName>
    </submittedName>
</protein>
<dbReference type="InterPro" id="IPR023393">
    <property type="entry name" value="START-like_dom_sf"/>
</dbReference>
<accession>A0ABV4QIN9</accession>
<comment type="caution">
    <text evidence="1">The sequence shown here is derived from an EMBL/GenBank/DDBJ whole genome shotgun (WGS) entry which is preliminary data.</text>
</comment>
<name>A0ABV4QIN9_9ACTN</name>
<organism evidence="1 2">
    <name type="scientific">Actinomadura monticuli</name>
    <dbReference type="NCBI Taxonomy" id="3097367"/>
    <lineage>
        <taxon>Bacteria</taxon>
        <taxon>Bacillati</taxon>
        <taxon>Actinomycetota</taxon>
        <taxon>Actinomycetes</taxon>
        <taxon>Streptosporangiales</taxon>
        <taxon>Thermomonosporaceae</taxon>
        <taxon>Actinomadura</taxon>
    </lineage>
</organism>
<keyword evidence="2" id="KW-1185">Reference proteome</keyword>
<dbReference type="RefSeq" id="WP_371952630.1">
    <property type="nucleotide sequence ID" value="NZ_JAXCEI010000012.1"/>
</dbReference>
<dbReference type="SUPFAM" id="SSF55961">
    <property type="entry name" value="Bet v1-like"/>
    <property type="match status" value="1"/>
</dbReference>
<dbReference type="EMBL" id="JAXCEI010000012">
    <property type="protein sequence ID" value="MFA1542434.1"/>
    <property type="molecule type" value="Genomic_DNA"/>
</dbReference>
<sequence>MDRLFARGTVTIDAPADEVFAVVADPVAMAGLAAELQSVRWLDGAAEAALGARFEGLNRHGRRSWRTVCEVVELRPGRSFGYDVATGFGVPISRWRYDVEPAGDGTCVVTETNWARIPVWFVPLALAVTGTINRPALNRANIATTLDRLKARMENRPSEEARPAS</sequence>
<gene>
    <name evidence="1" type="ORF">SM611_26145</name>
</gene>
<dbReference type="InterPro" id="IPR019587">
    <property type="entry name" value="Polyketide_cyclase/dehydratase"/>
</dbReference>
<dbReference type="Pfam" id="PF10604">
    <property type="entry name" value="Polyketide_cyc2"/>
    <property type="match status" value="1"/>
</dbReference>